<protein>
    <recommendedName>
        <fullName evidence="3">Protein kinase domain-containing protein</fullName>
    </recommendedName>
</protein>
<evidence type="ECO:0008006" key="3">
    <source>
        <dbReference type="Google" id="ProtNLM"/>
    </source>
</evidence>
<gene>
    <name evidence="1" type="ORF">IEO21_07051</name>
</gene>
<accession>A0A8H7NYX5</accession>
<organism evidence="1 2">
    <name type="scientific">Rhodonia placenta</name>
    <dbReference type="NCBI Taxonomy" id="104341"/>
    <lineage>
        <taxon>Eukaryota</taxon>
        <taxon>Fungi</taxon>
        <taxon>Dikarya</taxon>
        <taxon>Basidiomycota</taxon>
        <taxon>Agaricomycotina</taxon>
        <taxon>Agaricomycetes</taxon>
        <taxon>Polyporales</taxon>
        <taxon>Adustoporiaceae</taxon>
        <taxon>Rhodonia</taxon>
    </lineage>
</organism>
<evidence type="ECO:0000313" key="1">
    <source>
        <dbReference type="EMBL" id="KAF9810240.1"/>
    </source>
</evidence>
<name>A0A8H7NYX5_9APHY</name>
<dbReference type="EMBL" id="JADOXO010000182">
    <property type="protein sequence ID" value="KAF9810240.1"/>
    <property type="molecule type" value="Genomic_DNA"/>
</dbReference>
<dbReference type="AlphaFoldDB" id="A0A8H7NYX5"/>
<proteinExistence type="predicted"/>
<dbReference type="Proteomes" id="UP000639403">
    <property type="component" value="Unassembled WGS sequence"/>
</dbReference>
<sequence>MLRPRFCPGWVPSWTGTDKHPVLCDDSRYNEQSEDSIDARIMATGQLVYIKKVGTGDDGSRLATILWEQPLRNDPANPCVPILDSFIDNEDSSISYMVMPYLHCFDDPDQPEIVDDLVDLADQVLQIDLCNRGCSHKHIMMNVNACYPRDLFFRISSNQKTAPIPWFRRRAQIKYYFAYSSIAVHIPLEVEPKLAIPAFGGDIHVPEGRNQVPCDPFKTDIFMAGNLLRREFRDRYSNVEFLLPLIKSMTQKNPALRPTAAEAFAQWQIIRSRIPFLHRAWGMLRRHDNPIIKAMSEIYAFGLAVVYITTKAIDRVAGLQG</sequence>
<reference evidence="1" key="1">
    <citation type="submission" date="2020-11" db="EMBL/GenBank/DDBJ databases">
        <authorList>
            <person name="Koelle M."/>
            <person name="Horta M.A.C."/>
            <person name="Nowrousian M."/>
            <person name="Ohm R.A."/>
            <person name="Benz P."/>
            <person name="Pilgard A."/>
        </authorList>
    </citation>
    <scope>NUCLEOTIDE SEQUENCE</scope>
    <source>
        <strain evidence="1">FPRL280</strain>
    </source>
</reference>
<reference evidence="1" key="2">
    <citation type="journal article" name="Front. Microbiol.">
        <title>Degradative Capacity of Two Strains of Rhodonia placenta: From Phenotype to Genotype.</title>
        <authorList>
            <person name="Kolle M."/>
            <person name="Horta M.A.C."/>
            <person name="Nowrousian M."/>
            <person name="Ohm R.A."/>
            <person name="Benz J.P."/>
            <person name="Pilgard A."/>
        </authorList>
    </citation>
    <scope>NUCLEOTIDE SEQUENCE</scope>
    <source>
        <strain evidence="1">FPRL280</strain>
    </source>
</reference>
<comment type="caution">
    <text evidence="1">The sequence shown here is derived from an EMBL/GenBank/DDBJ whole genome shotgun (WGS) entry which is preliminary data.</text>
</comment>
<evidence type="ECO:0000313" key="2">
    <source>
        <dbReference type="Proteomes" id="UP000639403"/>
    </source>
</evidence>